<sequence length="207" mass="22054">MRVQAVAIALAVAAAVAACGQEQQVEQPEQAVQLPKQEQVSSALPTPSADTSIGLDTSPTIEQIKRRGELRIGIRADDPQFAVRAAAGEYTGFDVEIARLLARSLGLDPNTQVSYRMLPESMLTSAVATGNVDVLLSSPVESEQLAETGPYVVADAQRGQRFLITKQDDAVLHAELEEILRSAVADGSWEQAYERTLGQAGVAASPR</sequence>
<dbReference type="GO" id="GO:0006865">
    <property type="term" value="P:amino acid transport"/>
    <property type="evidence" value="ECO:0007669"/>
    <property type="project" value="TreeGrafter"/>
</dbReference>
<evidence type="ECO:0000256" key="1">
    <source>
        <dbReference type="ARBA" id="ARBA00010333"/>
    </source>
</evidence>
<feature type="compositionally biased region" description="Polar residues" evidence="4">
    <location>
        <begin position="36"/>
        <end position="56"/>
    </location>
</feature>
<proteinExistence type="inferred from homology"/>
<reference evidence="7 8" key="1">
    <citation type="submission" date="2014-06" db="EMBL/GenBank/DDBJ databases">
        <title>Saccharopolyspora rectivirgula DSM-43113 Genome sequencing.</title>
        <authorList>
            <person name="Barrera C."/>
            <person name="Millon L."/>
            <person name="Rognon B."/>
            <person name="Zaugg C."/>
            <person name="Monod M."/>
        </authorList>
    </citation>
    <scope>NUCLEOTIDE SEQUENCE [LARGE SCALE GENOMIC DNA]</scope>
    <source>
        <strain evidence="7 8">DSM 43113</strain>
    </source>
</reference>
<evidence type="ECO:0000256" key="5">
    <source>
        <dbReference type="SAM" id="SignalP"/>
    </source>
</evidence>
<dbReference type="AlphaFoldDB" id="A0A073AWY2"/>
<evidence type="ECO:0000313" key="7">
    <source>
        <dbReference type="EMBL" id="KEI44278.1"/>
    </source>
</evidence>
<protein>
    <recommendedName>
        <fullName evidence="6">Solute-binding protein family 3/N-terminal domain-containing protein</fullName>
    </recommendedName>
</protein>
<feature type="signal peptide" evidence="5">
    <location>
        <begin position="1"/>
        <end position="17"/>
    </location>
</feature>
<accession>A0A073AWY2</accession>
<keyword evidence="8" id="KW-1185">Reference proteome</keyword>
<dbReference type="PANTHER" id="PTHR30085">
    <property type="entry name" value="AMINO ACID ABC TRANSPORTER PERMEASE"/>
    <property type="match status" value="1"/>
</dbReference>
<dbReference type="Gene3D" id="3.40.190.10">
    <property type="entry name" value="Periplasmic binding protein-like II"/>
    <property type="match status" value="1"/>
</dbReference>
<dbReference type="Proteomes" id="UP000031419">
    <property type="component" value="Unassembled WGS sequence"/>
</dbReference>
<name>A0A073AWY2_9PSEU</name>
<organism evidence="7 8">
    <name type="scientific">Saccharopolyspora rectivirgula</name>
    <dbReference type="NCBI Taxonomy" id="28042"/>
    <lineage>
        <taxon>Bacteria</taxon>
        <taxon>Bacillati</taxon>
        <taxon>Actinomycetota</taxon>
        <taxon>Actinomycetes</taxon>
        <taxon>Pseudonocardiales</taxon>
        <taxon>Pseudonocardiaceae</taxon>
        <taxon>Saccharopolyspora</taxon>
    </lineage>
</organism>
<dbReference type="STRING" id="28042.GU90_11130"/>
<keyword evidence="3 5" id="KW-0732">Signal</keyword>
<gene>
    <name evidence="7" type="ORF">GU90_11130</name>
</gene>
<dbReference type="RefSeq" id="WP_029719610.1">
    <property type="nucleotide sequence ID" value="NZ_JAJUIW010000008.1"/>
</dbReference>
<dbReference type="Pfam" id="PF00497">
    <property type="entry name" value="SBP_bac_3"/>
    <property type="match status" value="1"/>
</dbReference>
<dbReference type="EMBL" id="JNVU01000028">
    <property type="protein sequence ID" value="KEI44278.1"/>
    <property type="molecule type" value="Genomic_DNA"/>
</dbReference>
<dbReference type="PANTHER" id="PTHR30085:SF6">
    <property type="entry name" value="ABC TRANSPORTER GLUTAMINE-BINDING PROTEIN GLNH"/>
    <property type="match status" value="1"/>
</dbReference>
<evidence type="ECO:0000256" key="2">
    <source>
        <dbReference type="ARBA" id="ARBA00022448"/>
    </source>
</evidence>
<dbReference type="PROSITE" id="PS51257">
    <property type="entry name" value="PROKAR_LIPOPROTEIN"/>
    <property type="match status" value="1"/>
</dbReference>
<feature type="region of interest" description="Disordered" evidence="4">
    <location>
        <begin position="30"/>
        <end position="56"/>
    </location>
</feature>
<dbReference type="InterPro" id="IPR001638">
    <property type="entry name" value="Solute-binding_3/MltF_N"/>
</dbReference>
<dbReference type="InterPro" id="IPR051455">
    <property type="entry name" value="Bact_solute-bind_prot3"/>
</dbReference>
<evidence type="ECO:0000313" key="8">
    <source>
        <dbReference type="Proteomes" id="UP000031419"/>
    </source>
</evidence>
<dbReference type="eggNOG" id="COG0834">
    <property type="taxonomic scope" value="Bacteria"/>
</dbReference>
<evidence type="ECO:0000259" key="6">
    <source>
        <dbReference type="Pfam" id="PF00497"/>
    </source>
</evidence>
<evidence type="ECO:0000256" key="3">
    <source>
        <dbReference type="ARBA" id="ARBA00022729"/>
    </source>
</evidence>
<evidence type="ECO:0000256" key="4">
    <source>
        <dbReference type="SAM" id="MobiDB-lite"/>
    </source>
</evidence>
<dbReference type="SUPFAM" id="SSF53850">
    <property type="entry name" value="Periplasmic binding protein-like II"/>
    <property type="match status" value="1"/>
</dbReference>
<keyword evidence="2" id="KW-0813">Transport</keyword>
<dbReference type="OrthoDB" id="9807888at2"/>
<comment type="similarity">
    <text evidence="1">Belongs to the bacterial solute-binding protein 3 family.</text>
</comment>
<feature type="domain" description="Solute-binding protein family 3/N-terminal" evidence="6">
    <location>
        <begin position="70"/>
        <end position="198"/>
    </location>
</feature>
<comment type="caution">
    <text evidence="7">The sequence shown here is derived from an EMBL/GenBank/DDBJ whole genome shotgun (WGS) entry which is preliminary data.</text>
</comment>
<feature type="chain" id="PRO_5039603682" description="Solute-binding protein family 3/N-terminal domain-containing protein" evidence="5">
    <location>
        <begin position="18"/>
        <end position="207"/>
    </location>
</feature>